<organism evidence="7 8">
    <name type="scientific">Anaerotruncus massiliensis</name>
    <name type="common">ex Liu et al. 2021</name>
    <dbReference type="NCBI Taxonomy" id="2321404"/>
    <lineage>
        <taxon>Bacteria</taxon>
        <taxon>Bacillati</taxon>
        <taxon>Bacillota</taxon>
        <taxon>Clostridia</taxon>
        <taxon>Eubacteriales</taxon>
        <taxon>Oscillospiraceae</taxon>
        <taxon>Anaerotruncus</taxon>
    </lineage>
</organism>
<dbReference type="EMBL" id="RCHT01000047">
    <property type="protein sequence ID" value="RLL07487.1"/>
    <property type="molecule type" value="Genomic_DNA"/>
</dbReference>
<keyword evidence="3" id="KW-0133">Cell shape</keyword>
<evidence type="ECO:0000256" key="6">
    <source>
        <dbReference type="SAM" id="Phobius"/>
    </source>
</evidence>
<evidence type="ECO:0000256" key="4">
    <source>
        <dbReference type="ARBA" id="ARBA00022989"/>
    </source>
</evidence>
<keyword evidence="4 6" id="KW-1133">Transmembrane helix</keyword>
<feature type="transmembrane region" description="Helical" evidence="6">
    <location>
        <begin position="150"/>
        <end position="168"/>
    </location>
</feature>
<dbReference type="GO" id="GO:0015648">
    <property type="term" value="F:lipid-linked peptidoglycan transporter activity"/>
    <property type="evidence" value="ECO:0007669"/>
    <property type="project" value="TreeGrafter"/>
</dbReference>
<keyword evidence="5 6" id="KW-0472">Membrane</keyword>
<feature type="transmembrane region" description="Helical" evidence="6">
    <location>
        <begin position="174"/>
        <end position="191"/>
    </location>
</feature>
<dbReference type="GO" id="GO:0005886">
    <property type="term" value="C:plasma membrane"/>
    <property type="evidence" value="ECO:0007669"/>
    <property type="project" value="TreeGrafter"/>
</dbReference>
<dbReference type="AlphaFoldDB" id="A0A498CVQ6"/>
<comment type="caution">
    <text evidence="7">The sequence shown here is derived from an EMBL/GenBank/DDBJ whole genome shotgun (WGS) entry which is preliminary data.</text>
</comment>
<dbReference type="Proteomes" id="UP000276301">
    <property type="component" value="Unassembled WGS sequence"/>
</dbReference>
<dbReference type="InterPro" id="IPR001182">
    <property type="entry name" value="FtsW/RodA"/>
</dbReference>
<feature type="transmembrane region" description="Helical" evidence="6">
    <location>
        <begin position="126"/>
        <end position="143"/>
    </location>
</feature>
<keyword evidence="8" id="KW-1185">Reference proteome</keyword>
<evidence type="ECO:0000256" key="1">
    <source>
        <dbReference type="ARBA" id="ARBA00004141"/>
    </source>
</evidence>
<dbReference type="PANTHER" id="PTHR30474:SF1">
    <property type="entry name" value="PEPTIDOGLYCAN GLYCOSYLTRANSFERASE MRDB"/>
    <property type="match status" value="1"/>
</dbReference>
<feature type="transmembrane region" description="Helical" evidence="6">
    <location>
        <begin position="281"/>
        <end position="302"/>
    </location>
</feature>
<evidence type="ECO:0000313" key="8">
    <source>
        <dbReference type="Proteomes" id="UP000276301"/>
    </source>
</evidence>
<protein>
    <submittedName>
        <fullName evidence="7">FtsW/RodA/SpoVE family cell cycle protein</fullName>
    </submittedName>
</protein>
<name>A0A498CVQ6_9FIRM</name>
<evidence type="ECO:0000313" key="7">
    <source>
        <dbReference type="EMBL" id="RLL07487.1"/>
    </source>
</evidence>
<keyword evidence="2 6" id="KW-0812">Transmembrane</keyword>
<comment type="subcellular location">
    <subcellularLocation>
        <location evidence="1">Membrane</location>
        <topology evidence="1">Multi-pass membrane protein</topology>
    </subcellularLocation>
</comment>
<evidence type="ECO:0000256" key="3">
    <source>
        <dbReference type="ARBA" id="ARBA00022960"/>
    </source>
</evidence>
<feature type="transmembrane region" description="Helical" evidence="6">
    <location>
        <begin position="196"/>
        <end position="214"/>
    </location>
</feature>
<dbReference type="GO" id="GO:0008360">
    <property type="term" value="P:regulation of cell shape"/>
    <property type="evidence" value="ECO:0007669"/>
    <property type="project" value="UniProtKB-KW"/>
</dbReference>
<dbReference type="RefSeq" id="WP_121587642.1">
    <property type="nucleotide sequence ID" value="NZ_RCHT01000047.1"/>
</dbReference>
<feature type="transmembrane region" description="Helical" evidence="6">
    <location>
        <begin position="88"/>
        <end position="106"/>
    </location>
</feature>
<feature type="transmembrane region" description="Helical" evidence="6">
    <location>
        <begin position="347"/>
        <end position="369"/>
    </location>
</feature>
<dbReference type="Pfam" id="PF01098">
    <property type="entry name" value="FTSW_RODA_SPOVE"/>
    <property type="match status" value="1"/>
</dbReference>
<proteinExistence type="predicted"/>
<dbReference type="GO" id="GO:0032153">
    <property type="term" value="C:cell division site"/>
    <property type="evidence" value="ECO:0007669"/>
    <property type="project" value="TreeGrafter"/>
</dbReference>
<feature type="transmembrane region" description="Helical" evidence="6">
    <location>
        <begin position="56"/>
        <end position="76"/>
    </location>
</feature>
<feature type="transmembrane region" description="Helical" evidence="6">
    <location>
        <begin position="314"/>
        <end position="341"/>
    </location>
</feature>
<dbReference type="GO" id="GO:0051301">
    <property type="term" value="P:cell division"/>
    <property type="evidence" value="ECO:0007669"/>
    <property type="project" value="InterPro"/>
</dbReference>
<evidence type="ECO:0000256" key="2">
    <source>
        <dbReference type="ARBA" id="ARBA00022692"/>
    </source>
</evidence>
<accession>A0A498CVQ6</accession>
<dbReference type="PANTHER" id="PTHR30474">
    <property type="entry name" value="CELL CYCLE PROTEIN"/>
    <property type="match status" value="1"/>
</dbReference>
<gene>
    <name evidence="7" type="ORF">D4A47_13255</name>
</gene>
<reference evidence="7 8" key="1">
    <citation type="submission" date="2018-10" db="EMBL/GenBank/DDBJ databases">
        <title>Anaerotruncus faecis sp. nov., isolated from human feces.</title>
        <authorList>
            <person name="Wang Y.-J."/>
        </authorList>
    </citation>
    <scope>NUCLEOTIDE SEQUENCE [LARGE SCALE GENOMIC DNA]</scope>
    <source>
        <strain evidence="7 8">22A2-44</strain>
    </source>
</reference>
<evidence type="ECO:0000256" key="5">
    <source>
        <dbReference type="ARBA" id="ARBA00023136"/>
    </source>
</evidence>
<sequence length="379" mass="40953">MKRIFRAVTSYLRQTDKWLWAMCLALSAFSVLLLGGIHDSGNAINAADVGLRQIAVQAGAAAIGAAAAVVISRFDYHTLGRLWKLHVPLMYGLVLLTFLIGEGTAARPEDKSWLRLGPLTLQPTELLKISFILTLAYHIYKLHDQVNRPVNLLAICVHGAIPVLLVHFQGDDGTALVIAFIFVGMLFAAGISWKYVVAAVVAAVAAAPLAWNYVVNPDQKQRILALFDPNADLLGGLYQQYNAKLAIGSGQIWGKGLFGVSHQYVPEVHNDFILAFIGESFGYVGCLAVIALFGALCCKMLHNARRAEDSLGRLICVGVFTLISAQVFVNVGMCLMVLPVIGITLPFLSAGGSSVLSIYLGLGLVLSVYMHTSRNLFSR</sequence>